<dbReference type="Pfam" id="PF00171">
    <property type="entry name" value="Aldedh"/>
    <property type="match status" value="1"/>
</dbReference>
<keyword evidence="1" id="KW-0560">Oxidoreductase</keyword>
<reference evidence="4" key="1">
    <citation type="submission" date="2020-06" db="EMBL/GenBank/DDBJ databases">
        <title>A novel thermopfilic bacterium from Erzurum, Turkey.</title>
        <authorList>
            <person name="Adiguzel A."/>
            <person name="Ay H."/>
            <person name="Baltaci M.O."/>
        </authorList>
    </citation>
    <scope>NUCLEOTIDE SEQUENCE</scope>
    <source>
        <strain evidence="4">P2</strain>
    </source>
</reference>
<dbReference type="CDD" id="cd07121">
    <property type="entry name" value="ALDH_EutE"/>
    <property type="match status" value="1"/>
</dbReference>
<protein>
    <submittedName>
        <fullName evidence="4">Aldehyde dehydrogenase EutE</fullName>
    </submittedName>
</protein>
<sequence length="564" mass="60727">MYWHSIESEARSHVSINLSEQDIQKIIQSVMKNVEEALGQPPQETKEVVGAASPIKPIKMKTINHAESKTDGSLNQEQQKPMIFPGMLTPLGSKPGTHAGNKTVSSVQSGSENGVFENMEDAINAGYKAQQIYVKNYSMKNREQILTAIREAVIKEKEILAKMVFEETKIGRLEDKIAKHELAAKTPGTEDLKTDACSGDAGLTIVEQAPYGLIGAITPVTNPTETIINNTIAMLAAGNGVVFNVHPSSKKSSAYVINLINNAIKEAGGPENLVSMVKNPTMDTIQTLIESPKVKLLVGTGGPGLVKTLLQSGKKAIGAGAGNPPVIVDDTADIENAAKSIVLGASFDNNILCIAEKEVFVIDSVADDLIFHLLNNGAYMLSPNELAQIERFVLEENKENKAFGCSLNNKREYHVAKEWIGKDAGVILAQIGVKASSDIRLLICEVDFDHPLVQLEQMMPILPIVRVADIDEAIELAVKAEHGNRHTAVIHSKNVDHMTKFARAIETTIFVQNASSLAGVGYGGEGHTTMTIAGPTGEGITSPRTYTRQRRSVLANGGFRIIGG</sequence>
<evidence type="ECO:0000259" key="3">
    <source>
        <dbReference type="Pfam" id="PF00171"/>
    </source>
</evidence>
<dbReference type="Proteomes" id="UP000625804">
    <property type="component" value="Unassembled WGS sequence"/>
</dbReference>
<dbReference type="InterPro" id="IPR012408">
    <property type="entry name" value="Acetald_propionald_DH-rel"/>
</dbReference>
<dbReference type="NCBIfam" id="NF011927">
    <property type="entry name" value="PRK15398.1"/>
    <property type="match status" value="1"/>
</dbReference>
<dbReference type="InterPro" id="IPR015590">
    <property type="entry name" value="Aldehyde_DH_dom"/>
</dbReference>
<dbReference type="PANTHER" id="PTHR11699">
    <property type="entry name" value="ALDEHYDE DEHYDROGENASE-RELATED"/>
    <property type="match status" value="1"/>
</dbReference>
<gene>
    <name evidence="4" type="ORF">HR057_10325</name>
</gene>
<dbReference type="InterPro" id="IPR016161">
    <property type="entry name" value="Ald_DH/histidinol_DH"/>
</dbReference>
<dbReference type="AlphaFoldDB" id="A0A8J8KBP3"/>
<feature type="domain" description="Aldehyde dehydrogenase" evidence="3">
    <location>
        <begin position="117"/>
        <end position="517"/>
    </location>
</feature>
<dbReference type="SUPFAM" id="SSF53720">
    <property type="entry name" value="ALDH-like"/>
    <property type="match status" value="1"/>
</dbReference>
<keyword evidence="5" id="KW-1185">Reference proteome</keyword>
<evidence type="ECO:0000256" key="2">
    <source>
        <dbReference type="ARBA" id="ARBA00023027"/>
    </source>
</evidence>
<dbReference type="InterPro" id="IPR016163">
    <property type="entry name" value="Ald_DH_C"/>
</dbReference>
<proteinExistence type="predicted"/>
<dbReference type="GO" id="GO:0008774">
    <property type="term" value="F:acetaldehyde dehydrogenase (acetylating) activity"/>
    <property type="evidence" value="ECO:0007669"/>
    <property type="project" value="InterPro"/>
</dbReference>
<comment type="caution">
    <text evidence="4">The sequence shown here is derived from an EMBL/GenBank/DDBJ whole genome shotgun (WGS) entry which is preliminary data.</text>
</comment>
<evidence type="ECO:0000313" key="5">
    <source>
        <dbReference type="Proteomes" id="UP000625804"/>
    </source>
</evidence>
<evidence type="ECO:0000256" key="1">
    <source>
        <dbReference type="ARBA" id="ARBA00023002"/>
    </source>
</evidence>
<dbReference type="InterPro" id="IPR016162">
    <property type="entry name" value="Ald_DH_N"/>
</dbReference>
<dbReference type="Gene3D" id="3.40.309.10">
    <property type="entry name" value="Aldehyde Dehydrogenase, Chain A, domain 2"/>
    <property type="match status" value="1"/>
</dbReference>
<keyword evidence="2" id="KW-0520">NAD</keyword>
<evidence type="ECO:0000313" key="4">
    <source>
        <dbReference type="EMBL" id="NSL52149.1"/>
    </source>
</evidence>
<dbReference type="Gene3D" id="3.40.605.10">
    <property type="entry name" value="Aldehyde Dehydrogenase, Chain A, domain 1"/>
    <property type="match status" value="1"/>
</dbReference>
<accession>A0A8J8KBP3</accession>
<organism evidence="4 5">
    <name type="scientific">Calidifontibacillus erzurumensis</name>
    <dbReference type="NCBI Taxonomy" id="2741433"/>
    <lineage>
        <taxon>Bacteria</taxon>
        <taxon>Bacillati</taxon>
        <taxon>Bacillota</taxon>
        <taxon>Bacilli</taxon>
        <taxon>Bacillales</taxon>
        <taxon>Bacillaceae</taxon>
        <taxon>Calidifontibacillus/Schinkia group</taxon>
        <taxon>Calidifontibacillus</taxon>
    </lineage>
</organism>
<dbReference type="EMBL" id="JABTTE010000013">
    <property type="protein sequence ID" value="NSL52149.1"/>
    <property type="molecule type" value="Genomic_DNA"/>
</dbReference>
<name>A0A8J8KBP3_9BACI</name>